<accession>A0AAV2BDH0</accession>
<keyword evidence="2" id="KW-1185">Reference proteome</keyword>
<evidence type="ECO:0000313" key="1">
    <source>
        <dbReference type="EMBL" id="CAL1294271.1"/>
    </source>
</evidence>
<dbReference type="Proteomes" id="UP001497382">
    <property type="component" value="Unassembled WGS sequence"/>
</dbReference>
<name>A0AAV2BDH0_9ARAC</name>
<dbReference type="EMBL" id="CAXIEN010000341">
    <property type="protein sequence ID" value="CAL1294271.1"/>
    <property type="molecule type" value="Genomic_DNA"/>
</dbReference>
<sequence length="27" mass="3249">MYICAPIRMKNLFLVICARYSFLRNVL</sequence>
<organism evidence="1 2">
    <name type="scientific">Larinioides sclopetarius</name>
    <dbReference type="NCBI Taxonomy" id="280406"/>
    <lineage>
        <taxon>Eukaryota</taxon>
        <taxon>Metazoa</taxon>
        <taxon>Ecdysozoa</taxon>
        <taxon>Arthropoda</taxon>
        <taxon>Chelicerata</taxon>
        <taxon>Arachnida</taxon>
        <taxon>Araneae</taxon>
        <taxon>Araneomorphae</taxon>
        <taxon>Entelegynae</taxon>
        <taxon>Araneoidea</taxon>
        <taxon>Araneidae</taxon>
        <taxon>Larinioides</taxon>
    </lineage>
</organism>
<evidence type="ECO:0000313" key="2">
    <source>
        <dbReference type="Proteomes" id="UP001497382"/>
    </source>
</evidence>
<dbReference type="AlphaFoldDB" id="A0AAV2BDH0"/>
<proteinExistence type="predicted"/>
<protein>
    <submittedName>
        <fullName evidence="1">Uncharacterized protein</fullName>
    </submittedName>
</protein>
<reference evidence="1 2" key="1">
    <citation type="submission" date="2024-04" db="EMBL/GenBank/DDBJ databases">
        <authorList>
            <person name="Rising A."/>
            <person name="Reimegard J."/>
            <person name="Sonavane S."/>
            <person name="Akerstrom W."/>
            <person name="Nylinder S."/>
            <person name="Hedman E."/>
            <person name="Kallberg Y."/>
        </authorList>
    </citation>
    <scope>NUCLEOTIDE SEQUENCE [LARGE SCALE GENOMIC DNA]</scope>
</reference>
<gene>
    <name evidence="1" type="ORF">LARSCL_LOCUS18615</name>
</gene>
<comment type="caution">
    <text evidence="1">The sequence shown here is derived from an EMBL/GenBank/DDBJ whole genome shotgun (WGS) entry which is preliminary data.</text>
</comment>